<evidence type="ECO:0000256" key="2">
    <source>
        <dbReference type="SAM" id="Phobius"/>
    </source>
</evidence>
<dbReference type="PANTHER" id="PTHR47505:SF1">
    <property type="entry name" value="DNA UTILIZATION PROTEIN YHGH"/>
    <property type="match status" value="1"/>
</dbReference>
<dbReference type="PANTHER" id="PTHR47505">
    <property type="entry name" value="DNA UTILIZATION PROTEIN YHGH"/>
    <property type="match status" value="1"/>
</dbReference>
<keyword evidence="2" id="KW-0472">Membrane</keyword>
<sequence>MQSGLRRGLRLLFPPQCISCGGAVTEEFGLCPDCWRETGFIRGLACDKCGTPLPGDADDRAEFCDDCLTIARPWDRGRAALVYRDTGRRLVLALKHGDRLELARPMAGWLAAAAAPILQAGMLVAPIPLHWRRFLKRRFNQSALLSGALARLAGLDHCPDLLHRIRATPSQEGRGRQERFENMAEAIRVNPARAKALAGRSVLIVDDVMTSGATFAAAADALRAAGASSVSIVALARVAKDG</sequence>
<dbReference type="Gene3D" id="3.40.50.2020">
    <property type="match status" value="1"/>
</dbReference>
<dbReference type="Proteomes" id="UP000477083">
    <property type="component" value="Unassembled WGS sequence"/>
</dbReference>
<dbReference type="Pfam" id="PF18912">
    <property type="entry name" value="DZR_2"/>
    <property type="match status" value="1"/>
</dbReference>
<evidence type="ECO:0000259" key="4">
    <source>
        <dbReference type="Pfam" id="PF18912"/>
    </source>
</evidence>
<proteinExistence type="inferred from homology"/>
<evidence type="ECO:0000259" key="3">
    <source>
        <dbReference type="Pfam" id="PF00156"/>
    </source>
</evidence>
<evidence type="ECO:0000256" key="1">
    <source>
        <dbReference type="ARBA" id="ARBA00008007"/>
    </source>
</evidence>
<keyword evidence="6" id="KW-1185">Reference proteome</keyword>
<dbReference type="OrthoDB" id="9779910at2"/>
<keyword evidence="2" id="KW-0812">Transmembrane</keyword>
<accession>A0A6L8VGU3</accession>
<feature type="transmembrane region" description="Helical" evidence="2">
    <location>
        <begin position="106"/>
        <end position="129"/>
    </location>
</feature>
<reference evidence="5 6" key="1">
    <citation type="submission" date="2020-01" db="EMBL/GenBank/DDBJ databases">
        <title>Frigidibacter albus SP32T (=CGMCC 1.13995T).</title>
        <authorList>
            <person name="Liao X."/>
        </authorList>
    </citation>
    <scope>NUCLEOTIDE SEQUENCE [LARGE SCALE GENOMIC DNA]</scope>
    <source>
        <strain evidence="5 6">SP32</strain>
    </source>
</reference>
<dbReference type="InterPro" id="IPR044005">
    <property type="entry name" value="DZR_2"/>
</dbReference>
<dbReference type="EMBL" id="WWNR01000006">
    <property type="protein sequence ID" value="MZQ89587.1"/>
    <property type="molecule type" value="Genomic_DNA"/>
</dbReference>
<organism evidence="5 6">
    <name type="scientific">Frigidibacter albus</name>
    <dbReference type="NCBI Taxonomy" id="1465486"/>
    <lineage>
        <taxon>Bacteria</taxon>
        <taxon>Pseudomonadati</taxon>
        <taxon>Pseudomonadota</taxon>
        <taxon>Alphaproteobacteria</taxon>
        <taxon>Rhodobacterales</taxon>
        <taxon>Paracoccaceae</taxon>
        <taxon>Frigidibacter</taxon>
    </lineage>
</organism>
<feature type="domain" description="Double zinc ribbon" evidence="4">
    <location>
        <begin position="9"/>
        <end position="68"/>
    </location>
</feature>
<keyword evidence="2" id="KW-1133">Transmembrane helix</keyword>
<dbReference type="InterPro" id="IPR029057">
    <property type="entry name" value="PRTase-like"/>
</dbReference>
<protein>
    <submittedName>
        <fullName evidence="5">ComF family protein</fullName>
    </submittedName>
</protein>
<evidence type="ECO:0000313" key="5">
    <source>
        <dbReference type="EMBL" id="MZQ89587.1"/>
    </source>
</evidence>
<dbReference type="InterPro" id="IPR051910">
    <property type="entry name" value="ComF/GntX_DNA_util-trans"/>
</dbReference>
<comment type="caution">
    <text evidence="5">The sequence shown here is derived from an EMBL/GenBank/DDBJ whole genome shotgun (WGS) entry which is preliminary data.</text>
</comment>
<dbReference type="AlphaFoldDB" id="A0A6L8VGU3"/>
<dbReference type="RefSeq" id="WP_161346619.1">
    <property type="nucleotide sequence ID" value="NZ_BMGW01000006.1"/>
</dbReference>
<feature type="domain" description="Phosphoribosyltransferase" evidence="3">
    <location>
        <begin position="181"/>
        <end position="238"/>
    </location>
</feature>
<dbReference type="InterPro" id="IPR000836">
    <property type="entry name" value="PRTase_dom"/>
</dbReference>
<name>A0A6L8VGU3_9RHOB</name>
<dbReference type="SUPFAM" id="SSF53271">
    <property type="entry name" value="PRTase-like"/>
    <property type="match status" value="1"/>
</dbReference>
<evidence type="ECO:0000313" key="6">
    <source>
        <dbReference type="Proteomes" id="UP000477083"/>
    </source>
</evidence>
<gene>
    <name evidence="5" type="ORF">GS660_10835</name>
</gene>
<comment type="similarity">
    <text evidence="1">Belongs to the ComF/GntX family.</text>
</comment>
<dbReference type="Pfam" id="PF00156">
    <property type="entry name" value="Pribosyltran"/>
    <property type="match status" value="1"/>
</dbReference>